<sequence>MLPSIQWEKRLRAFQGHPSQLELPDLFMLLLTEVPSLRLRLEAMILKEDFEPAVSSVCFSAQCLVKAAKELINCVELHSILRLVLKAGNYINAGGYAGNAAGFHIVSLVKLAETKTNKPGMNLLHFVAMEAVKKDPCLPSFQHKISHVESAARLSQDVVTEDLSQLQKRTAALQDAAQVEADLKQQHELFFQCAEQRLKEAEEEVKAMLSARQTLLEFFCEDEVTFKLEEACSIFHSFQLRFHRSVQENKMREQQEERRAERELAEIVRAKAQAGKRRSIASCTALEAQWGGSETQTDANELAATLEATLMKGLCHTFHRRARGGASSGSQPRPALSSFAEQILEEAEADSLQKPKQKAKHGSPMLSSRTMQTTAAQSATGEQRPSSRGKATPASSHIRPRLQAQAAQAVECPCPRVGETHTLVRGLCSYRSLTLPPPRTPPLSSRCSQWREKEEAQGARPAQAPGMVPAAVSGTQRRSLPRRCGITQGNKTTGQASIQSSPLCATQKTEPEDIGKKANPLRRLLGRAKPDREKSKERTVDKKDKQREKKEKDKEREKKNKEKEEKKNSKKDKKGKPKCTTEDKTAREKQSLSTSDMVASGGSPTAVSRPQATPMAVAHGHCLPRMLQSSMFITARALRSAVITAATAAKRDSRSSTPTKDSGSRIPLPVPARDISQTRKM</sequence>
<feature type="domain" description="FH2" evidence="3">
    <location>
        <begin position="1"/>
        <end position="268"/>
    </location>
</feature>
<proteinExistence type="predicted"/>
<dbReference type="PANTHER" id="PTHR46345:SF10">
    <property type="entry name" value="FORMIN-J"/>
    <property type="match status" value="1"/>
</dbReference>
<dbReference type="Gene3D" id="1.20.58.2220">
    <property type="entry name" value="Formin, FH2 domain"/>
    <property type="match status" value="1"/>
</dbReference>
<evidence type="ECO:0000256" key="1">
    <source>
        <dbReference type="SAM" id="Coils"/>
    </source>
</evidence>
<dbReference type="InterPro" id="IPR042201">
    <property type="entry name" value="FH2_Formin_sf"/>
</dbReference>
<feature type="compositionally biased region" description="Polar residues" evidence="2">
    <location>
        <begin position="365"/>
        <end position="386"/>
    </location>
</feature>
<dbReference type="InterPro" id="IPR015425">
    <property type="entry name" value="FH2_Formin"/>
</dbReference>
<dbReference type="SMART" id="SM00498">
    <property type="entry name" value="FH2"/>
    <property type="match status" value="1"/>
</dbReference>
<gene>
    <name evidence="5" type="primary">LOC105893174</name>
</gene>
<dbReference type="Proteomes" id="UP000515152">
    <property type="component" value="Chromosome 8"/>
</dbReference>
<keyword evidence="4" id="KW-1185">Reference proteome</keyword>
<accession>A0A6P8FM39</accession>
<feature type="region of interest" description="Disordered" evidence="2">
    <location>
        <begin position="646"/>
        <end position="681"/>
    </location>
</feature>
<dbReference type="Pfam" id="PF02181">
    <property type="entry name" value="FH2"/>
    <property type="match status" value="1"/>
</dbReference>
<feature type="compositionally biased region" description="Polar residues" evidence="2">
    <location>
        <begin position="591"/>
        <end position="611"/>
    </location>
</feature>
<feature type="coiled-coil region" evidence="1">
    <location>
        <begin position="243"/>
        <end position="273"/>
    </location>
</feature>
<dbReference type="GeneID" id="105893174"/>
<protein>
    <submittedName>
        <fullName evidence="5">FH2 domain-containing protein 1-like isoform X2</fullName>
    </submittedName>
</protein>
<organism evidence="4 5">
    <name type="scientific">Clupea harengus</name>
    <name type="common">Atlantic herring</name>
    <dbReference type="NCBI Taxonomy" id="7950"/>
    <lineage>
        <taxon>Eukaryota</taxon>
        <taxon>Metazoa</taxon>
        <taxon>Chordata</taxon>
        <taxon>Craniata</taxon>
        <taxon>Vertebrata</taxon>
        <taxon>Euteleostomi</taxon>
        <taxon>Actinopterygii</taxon>
        <taxon>Neopterygii</taxon>
        <taxon>Teleostei</taxon>
        <taxon>Clupei</taxon>
        <taxon>Clupeiformes</taxon>
        <taxon>Clupeoidei</taxon>
        <taxon>Clupeidae</taxon>
        <taxon>Clupea</taxon>
    </lineage>
</organism>
<feature type="compositionally biased region" description="Polar residues" evidence="2">
    <location>
        <begin position="487"/>
        <end position="508"/>
    </location>
</feature>
<keyword evidence="1" id="KW-0175">Coiled coil</keyword>
<feature type="region of interest" description="Disordered" evidence="2">
    <location>
        <begin position="453"/>
        <end position="613"/>
    </location>
</feature>
<dbReference type="AlphaFoldDB" id="A0A6P8FM39"/>
<feature type="compositionally biased region" description="Basic residues" evidence="2">
    <location>
        <begin position="568"/>
        <end position="577"/>
    </location>
</feature>
<evidence type="ECO:0000259" key="3">
    <source>
        <dbReference type="PROSITE" id="PS51444"/>
    </source>
</evidence>
<reference evidence="5" key="1">
    <citation type="submission" date="2025-08" db="UniProtKB">
        <authorList>
            <consortium name="RefSeq"/>
        </authorList>
    </citation>
    <scope>IDENTIFICATION</scope>
</reference>
<feature type="compositionally biased region" description="Basic and acidic residues" evidence="2">
    <location>
        <begin position="528"/>
        <end position="567"/>
    </location>
</feature>
<dbReference type="PROSITE" id="PS51444">
    <property type="entry name" value="FH2"/>
    <property type="match status" value="1"/>
</dbReference>
<evidence type="ECO:0000313" key="5">
    <source>
        <dbReference type="RefSeq" id="XP_031427264.1"/>
    </source>
</evidence>
<feature type="region of interest" description="Disordered" evidence="2">
    <location>
        <begin position="348"/>
        <end position="402"/>
    </location>
</feature>
<name>A0A6P8FM39_CLUHA</name>
<dbReference type="SUPFAM" id="SSF101447">
    <property type="entry name" value="Formin homology 2 domain (FH2 domain)"/>
    <property type="match status" value="1"/>
</dbReference>
<dbReference type="PANTHER" id="PTHR46345">
    <property type="entry name" value="INVERTED FORMIN-2"/>
    <property type="match status" value="1"/>
</dbReference>
<feature type="compositionally biased region" description="Basic and acidic residues" evidence="2">
    <location>
        <begin position="579"/>
        <end position="590"/>
    </location>
</feature>
<evidence type="ECO:0000313" key="4">
    <source>
        <dbReference type="Proteomes" id="UP000515152"/>
    </source>
</evidence>
<dbReference type="RefSeq" id="XP_031427264.1">
    <property type="nucleotide sequence ID" value="XM_031571404.2"/>
</dbReference>
<evidence type="ECO:0000256" key="2">
    <source>
        <dbReference type="SAM" id="MobiDB-lite"/>
    </source>
</evidence>
<feature type="coiled-coil region" evidence="1">
    <location>
        <begin position="184"/>
        <end position="211"/>
    </location>
</feature>